<comment type="pathway">
    <text evidence="2">Carbohydrate biosynthesis; dTDP-L-rhamnose biosynthesis.</text>
</comment>
<dbReference type="AlphaFoldDB" id="A0A931PTH7"/>
<dbReference type="InterPro" id="IPR036291">
    <property type="entry name" value="NAD(P)-bd_dom_sf"/>
</dbReference>
<sequence length="294" mass="31230">MKVLVVGGWGMLGSDLVAHLRSAGHDVMAPPRSVLDIASPESVAEVALGKYAAEWCINCAAYTAVDKAEIEPDIANEINGLAPGYLARACAMSGSRLLHVSTDFVFDGSSDAPYDEEAPTHPLGAYARSKLAGEHAVLASLSTAVIVRTAWLYGPNGSSFPRTMIRAWEAGKTLRVVDDQVGCPTYTADLARTLGDLIALDPAPGIYHAVGPESMTWRRFAELTLAAWRTVRGDGREVNIVSIATEDYPTPAKRPKSSVLSVAKLQGLGVAPMRPVAVSLAEFCQRVGNSQEPV</sequence>
<comment type="similarity">
    <text evidence="1 2">Belongs to the dTDP-4-dehydrorhamnose reductase family.</text>
</comment>
<dbReference type="EMBL" id="JACOSL010000029">
    <property type="protein sequence ID" value="MBI1756374.1"/>
    <property type="molecule type" value="Genomic_DNA"/>
</dbReference>
<dbReference type="Gene3D" id="3.40.50.720">
    <property type="entry name" value="NAD(P)-binding Rossmann-like Domain"/>
    <property type="match status" value="1"/>
</dbReference>
<evidence type="ECO:0000259" key="3">
    <source>
        <dbReference type="Pfam" id="PF04321"/>
    </source>
</evidence>
<dbReference type="CDD" id="cd05254">
    <property type="entry name" value="dTDP_HR_like_SDR_e"/>
    <property type="match status" value="1"/>
</dbReference>
<name>A0A931PTH7_FIMGI</name>
<dbReference type="Gene3D" id="3.90.25.10">
    <property type="entry name" value="UDP-galactose 4-epimerase, domain 1"/>
    <property type="match status" value="1"/>
</dbReference>
<dbReference type="InterPro" id="IPR005913">
    <property type="entry name" value="dTDP_dehydrorham_reduct"/>
</dbReference>
<gene>
    <name evidence="4" type="primary">rfbD</name>
    <name evidence="4" type="ORF">HYR64_04615</name>
</gene>
<dbReference type="Proteomes" id="UP000727962">
    <property type="component" value="Unassembled WGS sequence"/>
</dbReference>
<keyword evidence="2 4" id="KW-0560">Oxidoreductase</keyword>
<organism evidence="4 5">
    <name type="scientific">Fimbriimonas ginsengisoli</name>
    <dbReference type="NCBI Taxonomy" id="1005039"/>
    <lineage>
        <taxon>Bacteria</taxon>
        <taxon>Bacillati</taxon>
        <taxon>Armatimonadota</taxon>
        <taxon>Fimbriimonadia</taxon>
        <taxon>Fimbriimonadales</taxon>
        <taxon>Fimbriimonadaceae</taxon>
        <taxon>Fimbriimonas</taxon>
    </lineage>
</organism>
<dbReference type="EC" id="1.1.1.133" evidence="2"/>
<accession>A0A931PTH7</accession>
<proteinExistence type="inferred from homology"/>
<protein>
    <recommendedName>
        <fullName evidence="2">dTDP-4-dehydrorhamnose reductase</fullName>
        <ecNumber evidence="2">1.1.1.133</ecNumber>
    </recommendedName>
</protein>
<evidence type="ECO:0000256" key="1">
    <source>
        <dbReference type="ARBA" id="ARBA00010944"/>
    </source>
</evidence>
<comment type="caution">
    <text evidence="4">The sequence shown here is derived from an EMBL/GenBank/DDBJ whole genome shotgun (WGS) entry which is preliminary data.</text>
</comment>
<evidence type="ECO:0000256" key="2">
    <source>
        <dbReference type="RuleBase" id="RU364082"/>
    </source>
</evidence>
<dbReference type="PANTHER" id="PTHR10491:SF4">
    <property type="entry name" value="METHIONINE ADENOSYLTRANSFERASE 2 SUBUNIT BETA"/>
    <property type="match status" value="1"/>
</dbReference>
<feature type="domain" description="RmlD-like substrate binding" evidence="3">
    <location>
        <begin position="1"/>
        <end position="286"/>
    </location>
</feature>
<evidence type="ECO:0000313" key="5">
    <source>
        <dbReference type="Proteomes" id="UP000727962"/>
    </source>
</evidence>
<dbReference type="Pfam" id="PF04321">
    <property type="entry name" value="RmlD_sub_bind"/>
    <property type="match status" value="1"/>
</dbReference>
<dbReference type="GO" id="GO:0008831">
    <property type="term" value="F:dTDP-4-dehydrorhamnose reductase activity"/>
    <property type="evidence" value="ECO:0007669"/>
    <property type="project" value="UniProtKB-EC"/>
</dbReference>
<comment type="function">
    <text evidence="2">Catalyzes the reduction of dTDP-6-deoxy-L-lyxo-4-hexulose to yield dTDP-L-rhamnose.</text>
</comment>
<dbReference type="PANTHER" id="PTHR10491">
    <property type="entry name" value="DTDP-4-DEHYDRORHAMNOSE REDUCTASE"/>
    <property type="match status" value="1"/>
</dbReference>
<reference evidence="4" key="1">
    <citation type="submission" date="2020-07" db="EMBL/GenBank/DDBJ databases">
        <title>Huge and variable diversity of episymbiotic CPR bacteria and DPANN archaea in groundwater ecosystems.</title>
        <authorList>
            <person name="He C.Y."/>
            <person name="Keren R."/>
            <person name="Whittaker M."/>
            <person name="Farag I.F."/>
            <person name="Doudna J."/>
            <person name="Cate J.H.D."/>
            <person name="Banfield J.F."/>
        </authorList>
    </citation>
    <scope>NUCLEOTIDE SEQUENCE</scope>
    <source>
        <strain evidence="4">NC_groundwater_17_Pr7_B-0.1um_64_12</strain>
    </source>
</reference>
<keyword evidence="2" id="KW-0521">NADP</keyword>
<dbReference type="InterPro" id="IPR029903">
    <property type="entry name" value="RmlD-like-bd"/>
</dbReference>
<dbReference type="SUPFAM" id="SSF51735">
    <property type="entry name" value="NAD(P)-binding Rossmann-fold domains"/>
    <property type="match status" value="1"/>
</dbReference>
<evidence type="ECO:0000313" key="4">
    <source>
        <dbReference type="EMBL" id="MBI1756374.1"/>
    </source>
</evidence>
<dbReference type="NCBIfam" id="TIGR01214">
    <property type="entry name" value="rmlD"/>
    <property type="match status" value="1"/>
</dbReference>